<dbReference type="InterPro" id="IPR036217">
    <property type="entry name" value="MethylDNA_cys_MeTrfase_DNAb"/>
</dbReference>
<dbReference type="RefSeq" id="WP_145797059.1">
    <property type="nucleotide sequence ID" value="NZ_BAAABR010000014.1"/>
</dbReference>
<proteinExistence type="inferred from homology"/>
<name>A0A561EI93_9ACTN</name>
<dbReference type="InterPro" id="IPR036388">
    <property type="entry name" value="WH-like_DNA-bd_sf"/>
</dbReference>
<dbReference type="SUPFAM" id="SSF53155">
    <property type="entry name" value="Methylated DNA-protein cysteine methyltransferase domain"/>
    <property type="match status" value="1"/>
</dbReference>
<dbReference type="Gene3D" id="1.10.10.10">
    <property type="entry name" value="Winged helix-like DNA-binding domain superfamily/Winged helix DNA-binding domain"/>
    <property type="match status" value="1"/>
</dbReference>
<dbReference type="GO" id="GO:0006307">
    <property type="term" value="P:DNA alkylation repair"/>
    <property type="evidence" value="ECO:0007669"/>
    <property type="project" value="UniProtKB-UniRule"/>
</dbReference>
<dbReference type="GO" id="GO:0032259">
    <property type="term" value="P:methylation"/>
    <property type="evidence" value="ECO:0007669"/>
    <property type="project" value="UniProtKB-KW"/>
</dbReference>
<evidence type="ECO:0000256" key="4">
    <source>
        <dbReference type="ARBA" id="ARBA00022679"/>
    </source>
</evidence>
<evidence type="ECO:0000256" key="2">
    <source>
        <dbReference type="ARBA" id="ARBA00008711"/>
    </source>
</evidence>
<dbReference type="CDD" id="cd06445">
    <property type="entry name" value="ATase"/>
    <property type="match status" value="1"/>
</dbReference>
<dbReference type="FunFam" id="1.10.10.10:FF:000214">
    <property type="entry name" value="Methylated-DNA--protein-cysteine methyltransferase"/>
    <property type="match status" value="1"/>
</dbReference>
<evidence type="ECO:0000256" key="1">
    <source>
        <dbReference type="ARBA" id="ARBA00001286"/>
    </source>
</evidence>
<dbReference type="InterPro" id="IPR014048">
    <property type="entry name" value="MethylDNA_cys_MeTrfase_DNA-bd"/>
</dbReference>
<evidence type="ECO:0000256" key="5">
    <source>
        <dbReference type="ARBA" id="ARBA00022763"/>
    </source>
</evidence>
<feature type="domain" description="Methylguanine DNA methyltransferase ribonuclease-like" evidence="10">
    <location>
        <begin position="9"/>
        <end position="81"/>
    </location>
</feature>
<dbReference type="Pfam" id="PF01035">
    <property type="entry name" value="DNA_binding_1"/>
    <property type="match status" value="1"/>
</dbReference>
<evidence type="ECO:0000256" key="6">
    <source>
        <dbReference type="ARBA" id="ARBA00023204"/>
    </source>
</evidence>
<evidence type="ECO:0000256" key="7">
    <source>
        <dbReference type="ARBA" id="ARBA00049348"/>
    </source>
</evidence>
<comment type="similarity">
    <text evidence="2 8">Belongs to the MGMT family.</text>
</comment>
<dbReference type="SUPFAM" id="SSF46767">
    <property type="entry name" value="Methylated DNA-protein cysteine methyltransferase, C-terminal domain"/>
    <property type="match status" value="1"/>
</dbReference>
<evidence type="ECO:0000256" key="8">
    <source>
        <dbReference type="HAMAP-Rule" id="MF_00772"/>
    </source>
</evidence>
<gene>
    <name evidence="11" type="ORF">FB465_0223</name>
</gene>
<evidence type="ECO:0000259" key="10">
    <source>
        <dbReference type="Pfam" id="PF02870"/>
    </source>
</evidence>
<dbReference type="Gene3D" id="3.30.160.70">
    <property type="entry name" value="Methylated DNA-protein cysteine methyltransferase domain"/>
    <property type="match status" value="1"/>
</dbReference>
<dbReference type="EC" id="2.1.1.63" evidence="8"/>
<dbReference type="OrthoDB" id="9802228at2"/>
<comment type="catalytic activity">
    <reaction evidence="7 8">
        <text>a 6-O-methyl-2'-deoxyguanosine in DNA + L-cysteinyl-[protein] = S-methyl-L-cysteinyl-[protein] + a 2'-deoxyguanosine in DNA</text>
        <dbReference type="Rhea" id="RHEA:24000"/>
        <dbReference type="Rhea" id="RHEA-COMP:10131"/>
        <dbReference type="Rhea" id="RHEA-COMP:10132"/>
        <dbReference type="Rhea" id="RHEA-COMP:11367"/>
        <dbReference type="Rhea" id="RHEA-COMP:11368"/>
        <dbReference type="ChEBI" id="CHEBI:29950"/>
        <dbReference type="ChEBI" id="CHEBI:82612"/>
        <dbReference type="ChEBI" id="CHEBI:85445"/>
        <dbReference type="ChEBI" id="CHEBI:85448"/>
        <dbReference type="EC" id="2.1.1.63"/>
    </reaction>
</comment>
<evidence type="ECO:0000259" key="9">
    <source>
        <dbReference type="Pfam" id="PF01035"/>
    </source>
</evidence>
<dbReference type="InterPro" id="IPR008332">
    <property type="entry name" value="MethylG_MeTrfase_N"/>
</dbReference>
<keyword evidence="8" id="KW-0963">Cytoplasm</keyword>
<evidence type="ECO:0000313" key="12">
    <source>
        <dbReference type="Proteomes" id="UP000318416"/>
    </source>
</evidence>
<reference evidence="11 12" key="1">
    <citation type="submission" date="2019-06" db="EMBL/GenBank/DDBJ databases">
        <title>Sequencing the genomes of 1000 actinobacteria strains.</title>
        <authorList>
            <person name="Klenk H.-P."/>
        </authorList>
    </citation>
    <scope>NUCLEOTIDE SEQUENCE [LARGE SCALE GENOMIC DNA]</scope>
    <source>
        <strain evidence="11 12">DSM 41649</strain>
    </source>
</reference>
<protein>
    <recommendedName>
        <fullName evidence="8">Methylated-DNA--protein-cysteine methyltransferase</fullName>
        <ecNumber evidence="8">2.1.1.63</ecNumber>
    </recommendedName>
    <alternativeName>
        <fullName evidence="8">6-O-methylguanine-DNA methyltransferase</fullName>
        <shortName evidence="8">MGMT</shortName>
    </alternativeName>
    <alternativeName>
        <fullName evidence="8">O-6-methylguanine-DNA-alkyltransferase</fullName>
    </alternativeName>
</protein>
<organism evidence="11 12">
    <name type="scientific">Kitasatospora atroaurantiaca</name>
    <dbReference type="NCBI Taxonomy" id="285545"/>
    <lineage>
        <taxon>Bacteria</taxon>
        <taxon>Bacillati</taxon>
        <taxon>Actinomycetota</taxon>
        <taxon>Actinomycetes</taxon>
        <taxon>Kitasatosporales</taxon>
        <taxon>Streptomycetaceae</taxon>
        <taxon>Kitasatospora</taxon>
    </lineage>
</organism>
<comment type="subcellular location">
    <subcellularLocation>
        <location evidence="8">Cytoplasm</location>
    </subcellularLocation>
</comment>
<dbReference type="PANTHER" id="PTHR10815:SF5">
    <property type="entry name" value="METHYLATED-DNA--PROTEIN-CYSTEINE METHYLTRANSFERASE"/>
    <property type="match status" value="1"/>
</dbReference>
<comment type="miscellaneous">
    <text evidence="8">This enzyme catalyzes only one turnover and therefore is not strictly catalytic. According to one definition, an enzyme is a biocatalyst that acts repeatedly and over many reaction cycles.</text>
</comment>
<comment type="caution">
    <text evidence="11">The sequence shown here is derived from an EMBL/GenBank/DDBJ whole genome shotgun (WGS) entry which is preliminary data.</text>
</comment>
<evidence type="ECO:0000313" key="11">
    <source>
        <dbReference type="EMBL" id="TWE15331.1"/>
    </source>
</evidence>
<keyword evidence="12" id="KW-1185">Reference proteome</keyword>
<keyword evidence="3 8" id="KW-0489">Methyltransferase</keyword>
<comment type="function">
    <text evidence="8">Involved in the cellular defense against the biological effects of O6-methylguanine (O6-MeG) and O4-methylthymine (O4-MeT) in DNA. Repairs the methylated nucleobase in DNA by stoichiometrically transferring the methyl group to a cysteine residue in the enzyme. This is a suicide reaction: the enzyme is irreversibly inactivated.</text>
</comment>
<dbReference type="HAMAP" id="MF_00772">
    <property type="entry name" value="OGT"/>
    <property type="match status" value="1"/>
</dbReference>
<dbReference type="GO" id="GO:0003908">
    <property type="term" value="F:methylated-DNA-[protein]-cysteine S-methyltransferase activity"/>
    <property type="evidence" value="ECO:0007669"/>
    <property type="project" value="UniProtKB-UniRule"/>
</dbReference>
<sequence length="174" mass="18773">MNEEHPTTLYRTIDSPLGTLMLVGEESASAKGGVALASVSMTGQKNAAVVQEEWRHEPEAFTEVVRQIRAYFAGDLQTFDLDYTTHGTEFQERVWRALDAIPYGTTTTYGGLAEQIGAPRAAVRALGGAIGANPLLLVRPCHRVIGADGSLTGYAGGVDRKEHLLRHESDTHPA</sequence>
<keyword evidence="4 8" id="KW-0808">Transferase</keyword>
<feature type="domain" description="Methylated-DNA-[protein]-cysteine S-methyltransferase DNA binding" evidence="9">
    <location>
        <begin position="89"/>
        <end position="169"/>
    </location>
</feature>
<keyword evidence="6 8" id="KW-0234">DNA repair</keyword>
<dbReference type="InterPro" id="IPR036631">
    <property type="entry name" value="MGMT_N_sf"/>
</dbReference>
<dbReference type="EMBL" id="VIVR01000001">
    <property type="protein sequence ID" value="TWE15331.1"/>
    <property type="molecule type" value="Genomic_DNA"/>
</dbReference>
<comment type="catalytic activity">
    <reaction evidence="1 8">
        <text>a 4-O-methyl-thymidine in DNA + L-cysteinyl-[protein] = a thymidine in DNA + S-methyl-L-cysteinyl-[protein]</text>
        <dbReference type="Rhea" id="RHEA:53428"/>
        <dbReference type="Rhea" id="RHEA-COMP:10131"/>
        <dbReference type="Rhea" id="RHEA-COMP:10132"/>
        <dbReference type="Rhea" id="RHEA-COMP:13555"/>
        <dbReference type="Rhea" id="RHEA-COMP:13556"/>
        <dbReference type="ChEBI" id="CHEBI:29950"/>
        <dbReference type="ChEBI" id="CHEBI:82612"/>
        <dbReference type="ChEBI" id="CHEBI:137386"/>
        <dbReference type="ChEBI" id="CHEBI:137387"/>
        <dbReference type="EC" id="2.1.1.63"/>
    </reaction>
</comment>
<dbReference type="Pfam" id="PF02870">
    <property type="entry name" value="Methyltransf_1N"/>
    <property type="match status" value="1"/>
</dbReference>
<dbReference type="AlphaFoldDB" id="A0A561EI93"/>
<dbReference type="GO" id="GO:0005737">
    <property type="term" value="C:cytoplasm"/>
    <property type="evidence" value="ECO:0007669"/>
    <property type="project" value="UniProtKB-SubCell"/>
</dbReference>
<dbReference type="InterPro" id="IPR023546">
    <property type="entry name" value="MGMT"/>
</dbReference>
<dbReference type="NCBIfam" id="TIGR00589">
    <property type="entry name" value="ogt"/>
    <property type="match status" value="1"/>
</dbReference>
<keyword evidence="5 8" id="KW-0227">DNA damage</keyword>
<dbReference type="PANTHER" id="PTHR10815">
    <property type="entry name" value="METHYLATED-DNA--PROTEIN-CYSTEINE METHYLTRANSFERASE"/>
    <property type="match status" value="1"/>
</dbReference>
<feature type="active site" description="Nucleophile; methyl group acceptor" evidence="8">
    <location>
        <position position="141"/>
    </location>
</feature>
<dbReference type="Proteomes" id="UP000318416">
    <property type="component" value="Unassembled WGS sequence"/>
</dbReference>
<accession>A0A561EI93</accession>
<evidence type="ECO:0000256" key="3">
    <source>
        <dbReference type="ARBA" id="ARBA00022603"/>
    </source>
</evidence>